<keyword evidence="2" id="KW-1185">Reference proteome</keyword>
<dbReference type="EMBL" id="JAKKSL010000001">
    <property type="protein sequence ID" value="MCI2282711.1"/>
    <property type="molecule type" value="Genomic_DNA"/>
</dbReference>
<accession>A0ABS9WXQ9</accession>
<sequence>MEQTVINTFEEISYVKSAKIYRLFSQGKVLNKQRYDEIHGCFVDDELFTLVFNKIKHFTSFFKHMGYQLKFDEEGDFYFTQEIRDSNNDEADDNAMKIQAVLLFIGRYYAKAGDLAQLADPMFGLKESDIEALKQDDLLISSLKALRLENWDKALDYLSSRDLLFKMAKDRYVLSSAAMAFLNRLITAHTEFINK</sequence>
<organism evidence="1 2">
    <name type="scientific">Colwellia maritima</name>
    <dbReference type="NCBI Taxonomy" id="2912588"/>
    <lineage>
        <taxon>Bacteria</taxon>
        <taxon>Pseudomonadati</taxon>
        <taxon>Pseudomonadota</taxon>
        <taxon>Gammaproteobacteria</taxon>
        <taxon>Alteromonadales</taxon>
        <taxon>Colwelliaceae</taxon>
        <taxon>Colwellia</taxon>
    </lineage>
</organism>
<reference evidence="1" key="1">
    <citation type="submission" date="2022-01" db="EMBL/GenBank/DDBJ databases">
        <title>Colwellia maritima, isolated from seawater.</title>
        <authorList>
            <person name="Kristyanto S."/>
            <person name="Jung J."/>
            <person name="Jeon C.O."/>
        </authorList>
    </citation>
    <scope>NUCLEOTIDE SEQUENCE</scope>
    <source>
        <strain evidence="1">MSW7</strain>
    </source>
</reference>
<dbReference type="Pfam" id="PF21980">
    <property type="entry name" value="MksE"/>
    <property type="match status" value="1"/>
</dbReference>
<comment type="caution">
    <text evidence="1">The sequence shown here is derived from an EMBL/GenBank/DDBJ whole genome shotgun (WGS) entry which is preliminary data.</text>
</comment>
<evidence type="ECO:0000313" key="1">
    <source>
        <dbReference type="EMBL" id="MCI2282711.1"/>
    </source>
</evidence>
<protein>
    <submittedName>
        <fullName evidence="1">Uncharacterized protein</fullName>
    </submittedName>
</protein>
<name>A0ABS9WXQ9_9GAMM</name>
<dbReference type="RefSeq" id="WP_242283642.1">
    <property type="nucleotide sequence ID" value="NZ_JAKKSL010000001.1"/>
</dbReference>
<proteinExistence type="predicted"/>
<dbReference type="InterPro" id="IPR053841">
    <property type="entry name" value="MksE"/>
</dbReference>
<dbReference type="Proteomes" id="UP001139646">
    <property type="component" value="Unassembled WGS sequence"/>
</dbReference>
<evidence type="ECO:0000313" key="2">
    <source>
        <dbReference type="Proteomes" id="UP001139646"/>
    </source>
</evidence>
<gene>
    <name evidence="1" type="ORF">L3081_03925</name>
</gene>